<keyword evidence="5" id="KW-1185">Reference proteome</keyword>
<dbReference type="EMBL" id="JAQQBR010001758">
    <property type="protein sequence ID" value="KAK0169185.1"/>
    <property type="molecule type" value="Genomic_DNA"/>
</dbReference>
<dbReference type="InterPro" id="IPR003961">
    <property type="entry name" value="FN3_dom"/>
</dbReference>
<evidence type="ECO:0000313" key="4">
    <source>
        <dbReference type="EMBL" id="KAK0169185.1"/>
    </source>
</evidence>
<dbReference type="CDD" id="cd00063">
    <property type="entry name" value="FN3"/>
    <property type="match status" value="1"/>
</dbReference>
<dbReference type="PANTHER" id="PTHR24051">
    <property type="entry name" value="SUSHI DOMAIN-CONTAINING PROTEIN 1"/>
    <property type="match status" value="1"/>
</dbReference>
<feature type="domain" description="Fibronectin type-III" evidence="3">
    <location>
        <begin position="75"/>
        <end position="176"/>
    </location>
</feature>
<proteinExistence type="predicted"/>
<evidence type="ECO:0000256" key="2">
    <source>
        <dbReference type="ARBA" id="ARBA00023157"/>
    </source>
</evidence>
<dbReference type="Proteomes" id="UP001168972">
    <property type="component" value="Unassembled WGS sequence"/>
</dbReference>
<dbReference type="InterPro" id="IPR013783">
    <property type="entry name" value="Ig-like_fold"/>
</dbReference>
<organism evidence="4 5">
    <name type="scientific">Microctonus hyperodae</name>
    <name type="common">Parasitoid wasp</name>
    <dbReference type="NCBI Taxonomy" id="165561"/>
    <lineage>
        <taxon>Eukaryota</taxon>
        <taxon>Metazoa</taxon>
        <taxon>Ecdysozoa</taxon>
        <taxon>Arthropoda</taxon>
        <taxon>Hexapoda</taxon>
        <taxon>Insecta</taxon>
        <taxon>Pterygota</taxon>
        <taxon>Neoptera</taxon>
        <taxon>Endopterygota</taxon>
        <taxon>Hymenoptera</taxon>
        <taxon>Apocrita</taxon>
        <taxon>Ichneumonoidea</taxon>
        <taxon>Braconidae</taxon>
        <taxon>Euphorinae</taxon>
        <taxon>Microctonus</taxon>
    </lineage>
</organism>
<dbReference type="PANTHER" id="PTHR24051:SF9">
    <property type="entry name" value="FIBRONECTIN TYPE-III DOMAIN-CONTAINING PROTEIN"/>
    <property type="match status" value="1"/>
</dbReference>
<evidence type="ECO:0000259" key="3">
    <source>
        <dbReference type="PROSITE" id="PS50853"/>
    </source>
</evidence>
<dbReference type="Pfam" id="PF00041">
    <property type="entry name" value="fn3"/>
    <property type="match status" value="1"/>
</dbReference>
<protein>
    <recommendedName>
        <fullName evidence="3">Fibronectin type-III domain-containing protein</fullName>
    </recommendedName>
</protein>
<feature type="non-terminal residue" evidence="4">
    <location>
        <position position="176"/>
    </location>
</feature>
<keyword evidence="1" id="KW-0677">Repeat</keyword>
<comment type="caution">
    <text evidence="4">The sequence shown here is derived from an EMBL/GenBank/DDBJ whole genome shotgun (WGS) entry which is preliminary data.</text>
</comment>
<reference evidence="4" key="1">
    <citation type="journal article" date="2023" name="bioRxiv">
        <title>Scaffold-level genome assemblies of two parasitoid biocontrol wasps reveal the parthenogenesis mechanism and an associated novel virus.</title>
        <authorList>
            <person name="Inwood S."/>
            <person name="Skelly J."/>
            <person name="Guhlin J."/>
            <person name="Harrop T."/>
            <person name="Goldson S."/>
            <person name="Dearden P."/>
        </authorList>
    </citation>
    <scope>NUCLEOTIDE SEQUENCE</scope>
    <source>
        <strain evidence="4">Lincoln</strain>
        <tissue evidence="4">Whole body</tissue>
    </source>
</reference>
<dbReference type="Gene3D" id="2.60.40.10">
    <property type="entry name" value="Immunoglobulins"/>
    <property type="match status" value="1"/>
</dbReference>
<dbReference type="SUPFAM" id="SSF49265">
    <property type="entry name" value="Fibronectin type III"/>
    <property type="match status" value="1"/>
</dbReference>
<dbReference type="PROSITE" id="PS50853">
    <property type="entry name" value="FN3"/>
    <property type="match status" value="1"/>
</dbReference>
<dbReference type="InterPro" id="IPR051622">
    <property type="entry name" value="R-tyr_protein_phosphatases"/>
</dbReference>
<dbReference type="SMART" id="SM00060">
    <property type="entry name" value="FN3"/>
    <property type="match status" value="1"/>
</dbReference>
<name>A0AA39FGJ3_MICHY</name>
<gene>
    <name evidence="4" type="ORF">PV327_011727</name>
</gene>
<keyword evidence="2" id="KW-1015">Disulfide bond</keyword>
<feature type="non-terminal residue" evidence="4">
    <location>
        <position position="1"/>
    </location>
</feature>
<reference evidence="4" key="2">
    <citation type="submission" date="2023-03" db="EMBL/GenBank/DDBJ databases">
        <authorList>
            <person name="Inwood S.N."/>
            <person name="Skelly J.G."/>
            <person name="Guhlin J."/>
            <person name="Harrop T.W.R."/>
            <person name="Goldson S.G."/>
            <person name="Dearden P.K."/>
        </authorList>
    </citation>
    <scope>NUCLEOTIDE SEQUENCE</scope>
    <source>
        <strain evidence="4">Lincoln</strain>
        <tissue evidence="4">Whole body</tissue>
    </source>
</reference>
<accession>A0AA39FGJ3</accession>
<evidence type="ECO:0000256" key="1">
    <source>
        <dbReference type="ARBA" id="ARBA00022737"/>
    </source>
</evidence>
<dbReference type="AlphaFoldDB" id="A0AA39FGJ3"/>
<sequence length="176" mass="20380">KDYPCPDDWYIVKVLLPIQNTNAYQSIDVTNVNKKFPITVANLTPLTNYVILINGMSSSFHYRRDVQTLISMPSRVRKLKINNVTSSEVSVSWLPPEEPNGIIYGYELIIWALRHVGCQQSESIGFLYRHPYNIDNQSRSYEIFDLVPYVNYKLTILAYHNRRGEENSINFTTIAT</sequence>
<dbReference type="InterPro" id="IPR036116">
    <property type="entry name" value="FN3_sf"/>
</dbReference>
<evidence type="ECO:0000313" key="5">
    <source>
        <dbReference type="Proteomes" id="UP001168972"/>
    </source>
</evidence>